<sequence length="97" mass="11621">MSDGFQDAIYNLRQQLAVMRKQMQRISVREEEFQDWFDQQLFKVTHSQPSDYIGEVEANIKQLERATNADNQRWLAVRIEQQMLALQRALQCFQRKS</sequence>
<feature type="coiled-coil region" evidence="1">
    <location>
        <begin position="53"/>
        <end position="96"/>
    </location>
</feature>
<keyword evidence="1" id="KW-0175">Coiled coil</keyword>
<dbReference type="Gene3D" id="1.20.1270.340">
    <property type="match status" value="1"/>
</dbReference>
<dbReference type="InterPro" id="IPR010890">
    <property type="entry name" value="PriC"/>
</dbReference>
<evidence type="ECO:0000313" key="2">
    <source>
        <dbReference type="EMBL" id="RUO54185.1"/>
    </source>
</evidence>
<reference evidence="3" key="1">
    <citation type="journal article" date="2018" name="Front. Microbiol.">
        <title>Genome-Based Analysis Reveals the Taxonomy and Diversity of the Family Idiomarinaceae.</title>
        <authorList>
            <person name="Liu Y."/>
            <person name="Lai Q."/>
            <person name="Shao Z."/>
        </authorList>
    </citation>
    <scope>NUCLEOTIDE SEQUENCE [LARGE SCALE GENOMIC DNA]</scope>
    <source>
        <strain evidence="3">BH195</strain>
    </source>
</reference>
<accession>A0A432XZK4</accession>
<dbReference type="OrthoDB" id="6240036at2"/>
<dbReference type="Pfam" id="PF07445">
    <property type="entry name" value="PriC"/>
    <property type="match status" value="1"/>
</dbReference>
<dbReference type="AlphaFoldDB" id="A0A432XZK4"/>
<protein>
    <submittedName>
        <fullName evidence="2">Uncharacterized protein</fullName>
    </submittedName>
</protein>
<organism evidence="2 3">
    <name type="scientific">Pseudidiomarina halophila</name>
    <dbReference type="NCBI Taxonomy" id="1449799"/>
    <lineage>
        <taxon>Bacteria</taxon>
        <taxon>Pseudomonadati</taxon>
        <taxon>Pseudomonadota</taxon>
        <taxon>Gammaproteobacteria</taxon>
        <taxon>Alteromonadales</taxon>
        <taxon>Idiomarinaceae</taxon>
        <taxon>Pseudidiomarina</taxon>
    </lineage>
</organism>
<dbReference type="RefSeq" id="WP_126761342.1">
    <property type="nucleotide sequence ID" value="NZ_JBHLTZ010000004.1"/>
</dbReference>
<dbReference type="InterPro" id="IPR038338">
    <property type="entry name" value="PriC_sf"/>
</dbReference>
<evidence type="ECO:0000313" key="3">
    <source>
        <dbReference type="Proteomes" id="UP000287198"/>
    </source>
</evidence>
<evidence type="ECO:0000256" key="1">
    <source>
        <dbReference type="SAM" id="Coils"/>
    </source>
</evidence>
<gene>
    <name evidence="2" type="ORF">CWI69_01820</name>
</gene>
<name>A0A432XZK4_9GAMM</name>
<dbReference type="EMBL" id="PIPW01000001">
    <property type="protein sequence ID" value="RUO54185.1"/>
    <property type="molecule type" value="Genomic_DNA"/>
</dbReference>
<proteinExistence type="predicted"/>
<comment type="caution">
    <text evidence="2">The sequence shown here is derived from an EMBL/GenBank/DDBJ whole genome shotgun (WGS) entry which is preliminary data.</text>
</comment>
<keyword evidence="3" id="KW-1185">Reference proteome</keyword>
<dbReference type="Proteomes" id="UP000287198">
    <property type="component" value="Unassembled WGS sequence"/>
</dbReference>